<dbReference type="Proteomes" id="UP000018837">
    <property type="component" value="Unassembled WGS sequence"/>
</dbReference>
<dbReference type="InterPro" id="IPR014942">
    <property type="entry name" value="AbiEii"/>
</dbReference>
<accession>W2C616</accession>
<dbReference type="Gene3D" id="3.10.450.620">
    <property type="entry name" value="JHP933, nucleotidyltransferase-like core domain"/>
    <property type="match status" value="1"/>
</dbReference>
<dbReference type="PATRIC" id="fig|1411148.3.peg.1098"/>
<proteinExistence type="predicted"/>
<dbReference type="AlphaFoldDB" id="W2C616"/>
<dbReference type="Pfam" id="PF08843">
    <property type="entry name" value="AbiEii"/>
    <property type="match status" value="1"/>
</dbReference>
<evidence type="ECO:0000313" key="2">
    <source>
        <dbReference type="Proteomes" id="UP000018837"/>
    </source>
</evidence>
<protein>
    <submittedName>
        <fullName evidence="1">Nucleotidyltransferase</fullName>
    </submittedName>
</protein>
<keyword evidence="1" id="KW-0808">Transferase</keyword>
<comment type="caution">
    <text evidence="1">The sequence shown here is derived from an EMBL/GenBank/DDBJ whole genome shotgun (WGS) entry which is preliminary data.</text>
</comment>
<name>W2C616_9BACT</name>
<evidence type="ECO:0000313" key="1">
    <source>
        <dbReference type="EMBL" id="ETK01896.1"/>
    </source>
</evidence>
<reference evidence="1 2" key="1">
    <citation type="submission" date="2013-11" db="EMBL/GenBank/DDBJ databases">
        <title>Single cell genomics of uncultured Tannerella BU063 (oral taxon 286).</title>
        <authorList>
            <person name="Beall C.J."/>
            <person name="Campbell A.G."/>
            <person name="Griffen A.L."/>
            <person name="Podar M."/>
            <person name="Leys E.J."/>
        </authorList>
    </citation>
    <scope>NUCLEOTIDE SEQUENCE [LARGE SCALE GENOMIC DNA]</scope>
    <source>
        <strain evidence="1">Cell 2</strain>
    </source>
</reference>
<dbReference type="GO" id="GO:0016740">
    <property type="term" value="F:transferase activity"/>
    <property type="evidence" value="ECO:0007669"/>
    <property type="project" value="UniProtKB-KW"/>
</dbReference>
<sequence>MIDRASITQWAGRVPWNDPAQVEQDLIISRALVAIFSDEFLTSQLAFRGGTALHKLYLSPQPRYSEDIDLVQIHPGPIKPILFRLGEVLDFLPDRVTQQKRYNNTMLFRMESEVPPVVPIRLKIEINCVEHFNELGLVKMPFAVESHWFTGQCAITTYALNELLGTKLRALYQRKKGRDLFDLYVALTEAEVNTSEILQCYNRYMAFSVQQPPTYKQFVANMEAKMADPDFLGDTRVFLRPERPFDPQAGYEAVRAQLIDGLKK</sequence>
<organism evidence="1 2">
    <name type="scientific">Tannerella sp. oral taxon BU063 isolate Cell 2</name>
    <dbReference type="NCBI Taxonomy" id="1411148"/>
    <lineage>
        <taxon>Bacteria</taxon>
        <taxon>Pseudomonadati</taxon>
        <taxon>Bacteroidota</taxon>
        <taxon>Bacteroidia</taxon>
        <taxon>Bacteroidales</taxon>
        <taxon>Tannerellaceae</taxon>
        <taxon>Tannerella</taxon>
    </lineage>
</organism>
<gene>
    <name evidence="1" type="ORF">N425_07205</name>
</gene>
<dbReference type="EMBL" id="AYUF01000428">
    <property type="protein sequence ID" value="ETK01896.1"/>
    <property type="molecule type" value="Genomic_DNA"/>
</dbReference>